<dbReference type="Gene3D" id="1.20.920.20">
    <property type="match status" value="1"/>
</dbReference>
<evidence type="ECO:0000313" key="4">
    <source>
        <dbReference type="Proteomes" id="UP000616114"/>
    </source>
</evidence>
<feature type="domain" description="Polysaccharide pyruvyl transferase" evidence="2">
    <location>
        <begin position="16"/>
        <end position="333"/>
    </location>
</feature>
<protein>
    <recommendedName>
        <fullName evidence="2">Polysaccharide pyruvyl transferase domain-containing protein</fullName>
    </recommendedName>
</protein>
<comment type="caution">
    <text evidence="3">The sequence shown here is derived from an EMBL/GenBank/DDBJ whole genome shotgun (WGS) entry which is preliminary data.</text>
</comment>
<sequence>MRIVVIGDVGWSNFYHLGDEAMTELAIDELRRRDSGDQITLIAGDPEHARELYDVESISRIGFRGGDRRFNERRQRQVLEHAQGKTSLGEDDSAVAVIEAVRDADAVLVAGGGNLNSMFPQHIFERETLCRIAQHFEVPYGFTSQTVGPRVDPDDRRRLREVFSKAAFVGAREAHTHSLLSDFNLPDGVLYRMVDDAFSLGPREEDREAVADLTDGPFVIASFAEKPSSKLITQDDYHRLIASTLTQIAQEHDCRVLLVPHGAHPMPGQSIRDQSANTTIAHYAADDRVQTVRMITARELAALSEQALLVIGSRYHAGIFAVRAGVPAISLAPHAYSSIRMRGAHGNVGLDEFVFDIDSWRHGAVLEAVRVALQRREELERHCARVQEQRLAEHSVWWDFLLARLNNKRPRKLPVFEPVESFPLGLPSAWATSALLDATERLDQRVQEVEAKLRERSAQLDKANNEIAEIRDQLAASGATLGRHEAERQDLKREVKELRSRLTAAERFSLSQPVRLGKNVARGVKRRLKR</sequence>
<reference evidence="3" key="2">
    <citation type="submission" date="2020-09" db="EMBL/GenBank/DDBJ databases">
        <authorList>
            <person name="Sun Q."/>
            <person name="Zhou Y."/>
        </authorList>
    </citation>
    <scope>NUCLEOTIDE SEQUENCE</scope>
    <source>
        <strain evidence="3">CGMCC 1.12785</strain>
    </source>
</reference>
<organism evidence="3 4">
    <name type="scientific">Sediminivirga luteola</name>
    <dbReference type="NCBI Taxonomy" id="1774748"/>
    <lineage>
        <taxon>Bacteria</taxon>
        <taxon>Bacillati</taxon>
        <taxon>Actinomycetota</taxon>
        <taxon>Actinomycetes</taxon>
        <taxon>Micrococcales</taxon>
        <taxon>Brevibacteriaceae</taxon>
        <taxon>Sediminivirga</taxon>
    </lineage>
</organism>
<dbReference type="PANTHER" id="PTHR36836">
    <property type="entry name" value="COLANIC ACID BIOSYNTHESIS PROTEIN WCAK"/>
    <property type="match status" value="1"/>
</dbReference>
<dbReference type="InterPro" id="IPR007345">
    <property type="entry name" value="Polysacch_pyruvyl_Trfase"/>
</dbReference>
<accession>A0A8J2TVA3</accession>
<reference evidence="3" key="1">
    <citation type="journal article" date="2014" name="Int. J. Syst. Evol. Microbiol.">
        <title>Complete genome sequence of Corynebacterium casei LMG S-19264T (=DSM 44701T), isolated from a smear-ripened cheese.</title>
        <authorList>
            <consortium name="US DOE Joint Genome Institute (JGI-PGF)"/>
            <person name="Walter F."/>
            <person name="Albersmeier A."/>
            <person name="Kalinowski J."/>
            <person name="Ruckert C."/>
        </authorList>
    </citation>
    <scope>NUCLEOTIDE SEQUENCE</scope>
    <source>
        <strain evidence="3">CGMCC 1.12785</strain>
    </source>
</reference>
<evidence type="ECO:0000259" key="2">
    <source>
        <dbReference type="Pfam" id="PF04230"/>
    </source>
</evidence>
<dbReference type="EMBL" id="BMFY01000001">
    <property type="protein sequence ID" value="GGA03071.1"/>
    <property type="molecule type" value="Genomic_DNA"/>
</dbReference>
<gene>
    <name evidence="3" type="ORF">GCM10011333_02130</name>
</gene>
<evidence type="ECO:0000256" key="1">
    <source>
        <dbReference type="SAM" id="Coils"/>
    </source>
</evidence>
<proteinExistence type="predicted"/>
<dbReference type="RefSeq" id="WP_188549063.1">
    <property type="nucleotide sequence ID" value="NZ_BMFY01000001.1"/>
</dbReference>
<feature type="coiled-coil region" evidence="1">
    <location>
        <begin position="439"/>
        <end position="508"/>
    </location>
</feature>
<dbReference type="AlphaFoldDB" id="A0A8J2TVA3"/>
<dbReference type="PANTHER" id="PTHR36836:SF1">
    <property type="entry name" value="COLANIC ACID BIOSYNTHESIS PROTEIN WCAK"/>
    <property type="match status" value="1"/>
</dbReference>
<dbReference type="Proteomes" id="UP000616114">
    <property type="component" value="Unassembled WGS sequence"/>
</dbReference>
<name>A0A8J2TVA3_9MICO</name>
<keyword evidence="4" id="KW-1185">Reference proteome</keyword>
<evidence type="ECO:0000313" key="3">
    <source>
        <dbReference type="EMBL" id="GGA03071.1"/>
    </source>
</evidence>
<dbReference type="Pfam" id="PF04230">
    <property type="entry name" value="PS_pyruv_trans"/>
    <property type="match status" value="1"/>
</dbReference>
<keyword evidence="1" id="KW-0175">Coiled coil</keyword>